<dbReference type="Proteomes" id="UP001194746">
    <property type="component" value="Unassembled WGS sequence"/>
</dbReference>
<dbReference type="GO" id="GO:0030162">
    <property type="term" value="P:regulation of proteolysis"/>
    <property type="evidence" value="ECO:0007669"/>
    <property type="project" value="TreeGrafter"/>
</dbReference>
<evidence type="ECO:0008006" key="4">
    <source>
        <dbReference type="Google" id="ProtNLM"/>
    </source>
</evidence>
<feature type="chain" id="PRO_5042147598" description="PEBP-like protein" evidence="1">
    <location>
        <begin position="18"/>
        <end position="248"/>
    </location>
</feature>
<sequence>MKLCTRLSLLVFALVVAQENPLEPGLPTLRLRYPASAWIEPGTSLLKSHTQSLPIISAMDLDHKATYLLLFVDLDVVYGSTATVALHWYQPNMVATSHKKDDDDNILVNLTVGAEYIAPRPPPNTHHRYVYLLFDQPADYKFPVCFSHIFPPTAEARAGFDIRQFQSVAQLHSPVAGNYFIVHVDDPPSLPLPPSQLTPTTTTSLTTTSLRSAPCQGATTAPVTALSSACESEGWTQVVMSHEGGKGG</sequence>
<dbReference type="EMBL" id="VCAU01000007">
    <property type="protein sequence ID" value="KAF9893654.1"/>
    <property type="molecule type" value="Genomic_DNA"/>
</dbReference>
<feature type="signal peptide" evidence="1">
    <location>
        <begin position="1"/>
        <end position="17"/>
    </location>
</feature>
<dbReference type="PANTHER" id="PTHR11362">
    <property type="entry name" value="PHOSPHATIDYLETHANOLAMINE-BINDING PROTEIN"/>
    <property type="match status" value="1"/>
</dbReference>
<protein>
    <recommendedName>
        <fullName evidence="4">PEBP-like protein</fullName>
    </recommendedName>
</protein>
<keyword evidence="3" id="KW-1185">Reference proteome</keyword>
<organism evidence="2 3">
    <name type="scientific">Aspergillus nanangensis</name>
    <dbReference type="NCBI Taxonomy" id="2582783"/>
    <lineage>
        <taxon>Eukaryota</taxon>
        <taxon>Fungi</taxon>
        <taxon>Dikarya</taxon>
        <taxon>Ascomycota</taxon>
        <taxon>Pezizomycotina</taxon>
        <taxon>Eurotiomycetes</taxon>
        <taxon>Eurotiomycetidae</taxon>
        <taxon>Eurotiales</taxon>
        <taxon>Aspergillaceae</taxon>
        <taxon>Aspergillus</taxon>
        <taxon>Aspergillus subgen. Circumdati</taxon>
    </lineage>
</organism>
<dbReference type="GO" id="GO:0005543">
    <property type="term" value="F:phospholipid binding"/>
    <property type="evidence" value="ECO:0007669"/>
    <property type="project" value="TreeGrafter"/>
</dbReference>
<comment type="caution">
    <text evidence="2">The sequence shown here is derived from an EMBL/GenBank/DDBJ whole genome shotgun (WGS) entry which is preliminary data.</text>
</comment>
<reference evidence="2" key="2">
    <citation type="submission" date="2020-02" db="EMBL/GenBank/DDBJ databases">
        <authorList>
            <person name="Gilchrist C.L.M."/>
            <person name="Chooi Y.-H."/>
        </authorList>
    </citation>
    <scope>NUCLEOTIDE SEQUENCE</scope>
    <source>
        <strain evidence="2">MST-FP2251</strain>
    </source>
</reference>
<evidence type="ECO:0000256" key="1">
    <source>
        <dbReference type="SAM" id="SignalP"/>
    </source>
</evidence>
<dbReference type="InterPro" id="IPR035810">
    <property type="entry name" value="PEBP_euk"/>
</dbReference>
<accession>A0AAD4GXB7</accession>
<evidence type="ECO:0000313" key="2">
    <source>
        <dbReference type="EMBL" id="KAF9893654.1"/>
    </source>
</evidence>
<dbReference type="InterPro" id="IPR008914">
    <property type="entry name" value="PEBP"/>
</dbReference>
<dbReference type="GO" id="GO:0030414">
    <property type="term" value="F:peptidase inhibitor activity"/>
    <property type="evidence" value="ECO:0007669"/>
    <property type="project" value="TreeGrafter"/>
</dbReference>
<proteinExistence type="predicted"/>
<dbReference type="InterPro" id="IPR036610">
    <property type="entry name" value="PEBP-like_sf"/>
</dbReference>
<reference evidence="2" key="1">
    <citation type="journal article" date="2019" name="Beilstein J. Org. Chem.">
        <title>Nanangenines: drimane sesquiterpenoids as the dominant metabolite cohort of a novel Australian fungus, Aspergillus nanangensis.</title>
        <authorList>
            <person name="Lacey H.J."/>
            <person name="Gilchrist C.L.M."/>
            <person name="Crombie A."/>
            <person name="Kalaitzis J.A."/>
            <person name="Vuong D."/>
            <person name="Rutledge P.J."/>
            <person name="Turner P."/>
            <person name="Pitt J.I."/>
            <person name="Lacey E."/>
            <person name="Chooi Y.H."/>
            <person name="Piggott A.M."/>
        </authorList>
    </citation>
    <scope>NUCLEOTIDE SEQUENCE</scope>
    <source>
        <strain evidence="2">MST-FP2251</strain>
    </source>
</reference>
<dbReference type="Gene3D" id="3.90.280.10">
    <property type="entry name" value="PEBP-like"/>
    <property type="match status" value="1"/>
</dbReference>
<keyword evidence="1" id="KW-0732">Signal</keyword>
<dbReference type="PANTHER" id="PTHR11362:SF141">
    <property type="entry name" value="PHOSPHATIDYLETHANOLAMINE-BINDING PROTEIN"/>
    <property type="match status" value="1"/>
</dbReference>
<dbReference type="Pfam" id="PF01161">
    <property type="entry name" value="PBP"/>
    <property type="match status" value="1"/>
</dbReference>
<gene>
    <name evidence="2" type="ORF">FE257_010966</name>
</gene>
<dbReference type="CDD" id="cd00866">
    <property type="entry name" value="PEBP_euk"/>
    <property type="match status" value="1"/>
</dbReference>
<dbReference type="GO" id="GO:0046578">
    <property type="term" value="P:regulation of Ras protein signal transduction"/>
    <property type="evidence" value="ECO:0007669"/>
    <property type="project" value="TreeGrafter"/>
</dbReference>
<dbReference type="AlphaFoldDB" id="A0AAD4GXB7"/>
<name>A0AAD4GXB7_ASPNN</name>
<dbReference type="SUPFAM" id="SSF49777">
    <property type="entry name" value="PEBP-like"/>
    <property type="match status" value="1"/>
</dbReference>
<evidence type="ECO:0000313" key="3">
    <source>
        <dbReference type="Proteomes" id="UP001194746"/>
    </source>
</evidence>